<name>A0A150XIW1_ROSEK</name>
<accession>A0A150XIW1</accession>
<protein>
    <submittedName>
        <fullName evidence="1">Uncharacterized protein</fullName>
    </submittedName>
</protein>
<keyword evidence="2" id="KW-1185">Reference proteome</keyword>
<dbReference type="EMBL" id="LQZQ01000009">
    <property type="protein sequence ID" value="KYG78605.1"/>
    <property type="molecule type" value="Genomic_DNA"/>
</dbReference>
<organism evidence="1 2">
    <name type="scientific">Roseivirga ehrenbergii (strain DSM 102268 / JCM 13514 / KCTC 12282 / NCIMB 14502 / KMM 6017)</name>
    <dbReference type="NCBI Taxonomy" id="279360"/>
    <lineage>
        <taxon>Bacteria</taxon>
        <taxon>Pseudomonadati</taxon>
        <taxon>Bacteroidota</taxon>
        <taxon>Cytophagia</taxon>
        <taxon>Cytophagales</taxon>
        <taxon>Roseivirgaceae</taxon>
        <taxon>Roseivirga</taxon>
    </lineage>
</organism>
<evidence type="ECO:0000313" key="2">
    <source>
        <dbReference type="Proteomes" id="UP000075583"/>
    </source>
</evidence>
<gene>
    <name evidence="1" type="ORF">MB14_17905</name>
</gene>
<evidence type="ECO:0000313" key="1">
    <source>
        <dbReference type="EMBL" id="KYG78605.1"/>
    </source>
</evidence>
<proteinExistence type="predicted"/>
<sequence>MLIQERFLNFQKPFYLIYIKSSAYRPLVTPLKRETTSSTTKMKNTILAKEAAPAAMPPKPKIPAIIAITKNVIVQRNISVGF</sequence>
<dbReference type="STRING" id="279360.MB14_17905"/>
<reference evidence="1" key="1">
    <citation type="submission" date="2016-01" db="EMBL/GenBank/DDBJ databases">
        <title>Genome sequencing of Roseivirga ehrenbergii KMM 6017.</title>
        <authorList>
            <person name="Selvaratnam C."/>
            <person name="Thevarajoo S."/>
            <person name="Goh K.M."/>
            <person name="Ee R."/>
            <person name="Chan K.-G."/>
            <person name="Chong C.S."/>
        </authorList>
    </citation>
    <scope>NUCLEOTIDE SEQUENCE [LARGE SCALE GENOMIC DNA]</scope>
    <source>
        <strain evidence="1">KMM 6017</strain>
    </source>
</reference>
<dbReference type="Proteomes" id="UP000075583">
    <property type="component" value="Unassembled WGS sequence"/>
</dbReference>
<comment type="caution">
    <text evidence="1">The sequence shown here is derived from an EMBL/GenBank/DDBJ whole genome shotgun (WGS) entry which is preliminary data.</text>
</comment>
<dbReference type="AlphaFoldDB" id="A0A150XIW1"/>